<feature type="region of interest" description="Disordered" evidence="1">
    <location>
        <begin position="689"/>
        <end position="727"/>
    </location>
</feature>
<dbReference type="PANTHER" id="PTHR22684">
    <property type="entry name" value="NULP1-RELATED"/>
    <property type="match status" value="1"/>
</dbReference>
<dbReference type="GO" id="GO:1990112">
    <property type="term" value="C:RQC complex"/>
    <property type="evidence" value="ECO:0007669"/>
    <property type="project" value="TreeGrafter"/>
</dbReference>
<evidence type="ECO:0000313" key="2">
    <source>
        <dbReference type="EMBL" id="KPI42842.1"/>
    </source>
</evidence>
<sequence>MSSRALRKLQREQEEQRRLAAAQAQEEADRSSSEDVPVTGTKPKNAFDMLEEEQSEPTDDEETTGGVMTPATDASRTQPSPSRPLDTTPAKSKKKKKKPKKRPKEKAPQAQQDETASEDEVDRAIKLCGPKIQRWSPRLLSADTKNLNPINEMKSLFGNVAVEEHESRPANRNPRQREVNDQGGMDLGTALLGRNNVASRGKELGALAGRRNCLMRGREEWPLASSGGLSMENISDSTSFERRYNILHNSAYEETQWRFRQAVESMDPQRMMSQLVLTPYHIASLLQVAEIARHQGDHSVSGDLLERALYTIGKSVHSSFPAAMREGTARLPFDKAANREVYLAIWRYIRNLEMRGTFKTAFEWTKLLLQLNTLSDPYGATLMIDQMALRGRCHDQLIAMAADDAYGSAWSHLPNIAISLALAHLRAKQPREARRQLALAMHQYPYILSALASALEIQPLPKTLWAKLPSTDAEKLYTELYVTRTKDLWNTPETTALVVEVAQTLQAYKDVTSAAPVPPKLEISLEEARHIILLEDPHLLALLPRQFTRMPNSGYDPLPPPDTDGSDFTSRAPRAGDGANDPAGSGLRNVFGIPGGIQRLLNWFQTPVNNNAAVDPEEGAAAMAAFRAQFGNDIPDEVIEQLIATHLEDSNGEQHEPVDPEGLGLGQRLANNMPTPGGWDYYAEMAEQPSDYDRDDSSDMPSLEDIPTAETRPTAAPTPPPIQQRHPRAAMVEEDIDEDDQAAIHHPTPARAVLRHVDSDSETEDPAVDSDGIPPHPRRPTHTLFSTNAPTTAPIIASQRRRSSLAQQSGATATEPQRTAEEEREMVDNDPQRLQRWLLTSGLAELKPGMSTGNAVMAEYLRRMKLLRPKQRDWVLGMVEQRGGDSKGVVESVRRGLDA</sequence>
<feature type="region of interest" description="Disordered" evidence="1">
    <location>
        <begin position="163"/>
        <end position="182"/>
    </location>
</feature>
<dbReference type="VEuPathDB" id="FungiDB:AB675_2148"/>
<dbReference type="STRING" id="1664694.A0A0N1H813"/>
<dbReference type="RefSeq" id="XP_018002805.1">
    <property type="nucleotide sequence ID" value="XM_018142095.1"/>
</dbReference>
<dbReference type="GeneID" id="28733975"/>
<protein>
    <submittedName>
        <fullName evidence="2">Ribosome quality control complex subunit 1</fullName>
    </submittedName>
</protein>
<feature type="region of interest" description="Disordered" evidence="1">
    <location>
        <begin position="551"/>
        <end position="586"/>
    </location>
</feature>
<evidence type="ECO:0000256" key="1">
    <source>
        <dbReference type="SAM" id="MobiDB-lite"/>
    </source>
</evidence>
<dbReference type="AlphaFoldDB" id="A0A0N1H813"/>
<feature type="compositionally biased region" description="Basic residues" evidence="1">
    <location>
        <begin position="91"/>
        <end position="104"/>
    </location>
</feature>
<comment type="caution">
    <text evidence="2">The sequence shown here is derived from an EMBL/GenBank/DDBJ whole genome shotgun (WGS) entry which is preliminary data.</text>
</comment>
<feature type="region of interest" description="Disordered" evidence="1">
    <location>
        <begin position="1"/>
        <end position="121"/>
    </location>
</feature>
<keyword evidence="3" id="KW-1185">Reference proteome</keyword>
<dbReference type="OrthoDB" id="205993at2759"/>
<dbReference type="GO" id="GO:0072344">
    <property type="term" value="P:rescue of stalled ribosome"/>
    <property type="evidence" value="ECO:0007669"/>
    <property type="project" value="TreeGrafter"/>
</dbReference>
<feature type="region of interest" description="Disordered" evidence="1">
    <location>
        <begin position="756"/>
        <end position="832"/>
    </location>
</feature>
<feature type="compositionally biased region" description="Acidic residues" evidence="1">
    <location>
        <begin position="49"/>
        <end position="63"/>
    </location>
</feature>
<feature type="compositionally biased region" description="Basic and acidic residues" evidence="1">
    <location>
        <begin position="818"/>
        <end position="832"/>
    </location>
</feature>
<evidence type="ECO:0000313" key="3">
    <source>
        <dbReference type="Proteomes" id="UP000038010"/>
    </source>
</evidence>
<feature type="compositionally biased region" description="Basic and acidic residues" evidence="1">
    <location>
        <begin position="163"/>
        <end position="180"/>
    </location>
</feature>
<dbReference type="Proteomes" id="UP000038010">
    <property type="component" value="Unassembled WGS sequence"/>
</dbReference>
<dbReference type="Pfam" id="PF04910">
    <property type="entry name" value="Tcf25"/>
    <property type="match status" value="1"/>
</dbReference>
<dbReference type="InterPro" id="IPR006994">
    <property type="entry name" value="TCF25/Rqc1"/>
</dbReference>
<dbReference type="GO" id="GO:1990116">
    <property type="term" value="P:ribosome-associated ubiquitin-dependent protein catabolic process"/>
    <property type="evidence" value="ECO:0007669"/>
    <property type="project" value="TreeGrafter"/>
</dbReference>
<name>A0A0N1H813_9EURO</name>
<feature type="compositionally biased region" description="Basic and acidic residues" evidence="1">
    <location>
        <begin position="9"/>
        <end position="18"/>
    </location>
</feature>
<proteinExistence type="predicted"/>
<gene>
    <name evidence="2" type="ORF">AB675_2148</name>
</gene>
<reference evidence="2 3" key="1">
    <citation type="submission" date="2015-06" db="EMBL/GenBank/DDBJ databases">
        <title>Draft genome of the ant-associated black yeast Phialophora attae CBS 131958.</title>
        <authorList>
            <person name="Moreno L.F."/>
            <person name="Stielow B.J."/>
            <person name="de Hoog S."/>
            <person name="Vicente V.A."/>
            <person name="Weiss V.A."/>
            <person name="de Vries M."/>
            <person name="Cruz L.M."/>
            <person name="Souza E.M."/>
        </authorList>
    </citation>
    <scope>NUCLEOTIDE SEQUENCE [LARGE SCALE GENOMIC DNA]</scope>
    <source>
        <strain evidence="2 3">CBS 131958</strain>
    </source>
</reference>
<dbReference type="EMBL" id="LFJN01000006">
    <property type="protein sequence ID" value="KPI42842.1"/>
    <property type="molecule type" value="Genomic_DNA"/>
</dbReference>
<accession>A0A0N1H813</accession>
<dbReference type="PANTHER" id="PTHR22684:SF0">
    <property type="entry name" value="RIBOSOME QUALITY CONTROL COMPLEX SUBUNIT TCF25"/>
    <property type="match status" value="1"/>
</dbReference>
<organism evidence="2 3">
    <name type="scientific">Cyphellophora attinorum</name>
    <dbReference type="NCBI Taxonomy" id="1664694"/>
    <lineage>
        <taxon>Eukaryota</taxon>
        <taxon>Fungi</taxon>
        <taxon>Dikarya</taxon>
        <taxon>Ascomycota</taxon>
        <taxon>Pezizomycotina</taxon>
        <taxon>Eurotiomycetes</taxon>
        <taxon>Chaetothyriomycetidae</taxon>
        <taxon>Chaetothyriales</taxon>
        <taxon>Cyphellophoraceae</taxon>
        <taxon>Cyphellophora</taxon>
    </lineage>
</organism>